<dbReference type="InterPro" id="IPR029058">
    <property type="entry name" value="AB_hydrolase_fold"/>
</dbReference>
<gene>
    <name evidence="2" type="ORF">CGGC5_11450</name>
</gene>
<dbReference type="PANTHER" id="PTHR11559">
    <property type="entry name" value="CARBOXYLESTERASE"/>
    <property type="match status" value="1"/>
</dbReference>
<dbReference type="Gene3D" id="3.40.50.1820">
    <property type="entry name" value="alpha/beta hydrolase"/>
    <property type="match status" value="1"/>
</dbReference>
<dbReference type="STRING" id="1213859.L2FNT9"/>
<sequence>MSDLHGLNLNVTVPLEGGHRLPVVVYVHGGGFVFGSGSYSHYDQSKVVELSSIMNQPIIAVNINYRLGIAGFLSSEELTAAGIPSNRGLLDMIVALGWLKTFISGFGGDPDNITAVGQSAGAASLCYLLGHEEPLFRQAVLLGGTFLMMRPRSTRQAEVLYGEIIDTLGLTSMSPNERLKALLSMPSDKLVPMTPDVVRLGPVIDNSVILQKPTFSNLGNNELILPGKTWCQKIYLVQSEFDGSIFDQVNLGLRPPGVGDAFRQHLEDSFGVKRAAIVIETYKLMGNIPDSLAVENITNLITDIMFLAPAIALSEAWVGRAVLGLFNEHNPWNGPYKGKANHLLDVALLWGNFNGVYEQKPWTVARALAESFVSFVNNKVDLPLFDQQERVTVFGPSDEDVSSTIVGLKDEKAKRSRDIFKLAANVGGLDALLDSVQSFLSS</sequence>
<organism evidence="2">
    <name type="scientific">Colletotrichum fructicola (strain Nara gc5)</name>
    <name type="common">Anthracnose fungus</name>
    <name type="synonym">Colletotrichum gloeosporioides (strain Nara gc5)</name>
    <dbReference type="NCBI Taxonomy" id="1213859"/>
    <lineage>
        <taxon>Eukaryota</taxon>
        <taxon>Fungi</taxon>
        <taxon>Dikarya</taxon>
        <taxon>Ascomycota</taxon>
        <taxon>Pezizomycotina</taxon>
        <taxon>Sordariomycetes</taxon>
        <taxon>Hypocreomycetidae</taxon>
        <taxon>Glomerellales</taxon>
        <taxon>Glomerellaceae</taxon>
        <taxon>Colletotrichum</taxon>
        <taxon>Colletotrichum gloeosporioides species complex</taxon>
    </lineage>
</organism>
<evidence type="ECO:0000313" key="2">
    <source>
        <dbReference type="EMBL" id="ELA27835.1"/>
    </source>
</evidence>
<dbReference type="HOGENOM" id="CLU_006586_14_4_1"/>
<dbReference type="InterPro" id="IPR002018">
    <property type="entry name" value="CarbesteraseB"/>
</dbReference>
<dbReference type="Pfam" id="PF00135">
    <property type="entry name" value="COesterase"/>
    <property type="match status" value="1"/>
</dbReference>
<dbReference type="SUPFAM" id="SSF53474">
    <property type="entry name" value="alpha/beta-Hydrolases"/>
    <property type="match status" value="1"/>
</dbReference>
<evidence type="ECO:0000259" key="1">
    <source>
        <dbReference type="Pfam" id="PF00135"/>
    </source>
</evidence>
<accession>L2FNT9</accession>
<name>L2FNT9_COLFN</name>
<dbReference type="EMBL" id="KB020968">
    <property type="protein sequence ID" value="ELA27835.1"/>
    <property type="molecule type" value="Genomic_DNA"/>
</dbReference>
<protein>
    <submittedName>
        <fullName evidence="2">Para-nitrobenzyl esterase</fullName>
    </submittedName>
</protein>
<feature type="domain" description="Carboxylesterase type B" evidence="1">
    <location>
        <begin position="7"/>
        <end position="382"/>
    </location>
</feature>
<dbReference type="AlphaFoldDB" id="L2FNT9"/>
<reference evidence="2" key="1">
    <citation type="submission" date="2012-08" db="EMBL/GenBank/DDBJ databases">
        <title>Genome analysis of Colletotrichum orbiculare and Colletotrichum fructicola.</title>
        <authorList>
            <person name="Gan P.H.P."/>
            <person name="Ikeda K."/>
            <person name="Irieda H."/>
            <person name="Narusaka M."/>
            <person name="O'Connell R.J."/>
            <person name="Narusaka Y."/>
            <person name="Takano Y."/>
            <person name="Kubo Y."/>
            <person name="Shirasu K."/>
        </authorList>
    </citation>
    <scope>NUCLEOTIDE SEQUENCE</scope>
    <source>
        <strain evidence="2">Nara gc5</strain>
    </source>
</reference>
<dbReference type="InterPro" id="IPR050309">
    <property type="entry name" value="Type-B_Carboxylest/Lipase"/>
</dbReference>
<proteinExistence type="predicted"/>